<dbReference type="RefSeq" id="WP_286057070.1">
    <property type="nucleotide sequence ID" value="NZ_JASVWF010000011.1"/>
</dbReference>
<gene>
    <name evidence="1" type="ORF">QRT03_31185</name>
</gene>
<sequence>MKRGAGGRPSLGYVKDYKVRLKDASSGAVEADCDAAQVRYQDYLEAIIAIGLRHRDELPAHLLPEEVLPEAG</sequence>
<evidence type="ECO:0000313" key="2">
    <source>
        <dbReference type="Proteomes" id="UP001231924"/>
    </source>
</evidence>
<protein>
    <submittedName>
        <fullName evidence="1">Uncharacterized protein</fullName>
    </submittedName>
</protein>
<accession>A0ABT7MKF3</accession>
<proteinExistence type="predicted"/>
<dbReference type="EMBL" id="JASVWF010000011">
    <property type="protein sequence ID" value="MDL5160467.1"/>
    <property type="molecule type" value="Genomic_DNA"/>
</dbReference>
<keyword evidence="2" id="KW-1185">Reference proteome</keyword>
<name>A0ABT7MKF3_9PSEU</name>
<dbReference type="Proteomes" id="UP001231924">
    <property type="component" value="Unassembled WGS sequence"/>
</dbReference>
<reference evidence="1 2" key="1">
    <citation type="submission" date="2023-06" db="EMBL/GenBank/DDBJ databases">
        <title>Actinomycetospora Odt1-22.</title>
        <authorList>
            <person name="Supong K."/>
        </authorList>
    </citation>
    <scope>NUCLEOTIDE SEQUENCE [LARGE SCALE GENOMIC DNA]</scope>
    <source>
        <strain evidence="1 2">Odt1-22</strain>
    </source>
</reference>
<organism evidence="1 2">
    <name type="scientific">Actinomycetospora termitidis</name>
    <dbReference type="NCBI Taxonomy" id="3053470"/>
    <lineage>
        <taxon>Bacteria</taxon>
        <taxon>Bacillati</taxon>
        <taxon>Actinomycetota</taxon>
        <taxon>Actinomycetes</taxon>
        <taxon>Pseudonocardiales</taxon>
        <taxon>Pseudonocardiaceae</taxon>
        <taxon>Actinomycetospora</taxon>
    </lineage>
</organism>
<comment type="caution">
    <text evidence="1">The sequence shown here is derived from an EMBL/GenBank/DDBJ whole genome shotgun (WGS) entry which is preliminary data.</text>
</comment>
<evidence type="ECO:0000313" key="1">
    <source>
        <dbReference type="EMBL" id="MDL5160467.1"/>
    </source>
</evidence>